<dbReference type="InterPro" id="IPR040393">
    <property type="entry name" value="TREX1/2"/>
</dbReference>
<dbReference type="InterPro" id="IPR036397">
    <property type="entry name" value="RNaseH_sf"/>
</dbReference>
<sequence length="913" mass="102642">MSVVRNERGKFAKNGQIQKTKRVENLVYNRQNCVTQTVEDEDDIHVVPDISIDHPYVKENTTTNCFDPVFQNEIVIDLAEKDYNVDFDLDFTNIPSDLVDLSYCRFVVELDVLAKQLQQCTKCCTSLHLHNSLGVRPLGLSGILFVQCTECGNIDRIKLGKTHYRTEVKRGNGIFDINTKVATEMIHAGIGETQLNNLLAAMNIHCINSKTLKEREIEIGEIIESNAEASEKKFLLEEAVEAITLNEDSQQQKGIHASTDTCWQKKGSGRAYNSLSGVASLIGQKTGKVLHHTMRSGDCRLCNIANRKGEVPRKHKCSKNWTGSAKAMEPDMVVQMIRDLKEQNVPISELAGDDDSTGYNRAIKEMPDLHMDKTSDRNHVTKNIVNKLYSLKPKHKELSVMVINAITRNFAYMVDQNKGNQAGIENGLRASIEHIFGEHAHCMQSWCGYLKDKTTYKHSSLPHGKDLKSLDLKSDLEKLFLDKLVPNSKKLANLASSQANESLNMTIATKAPKYKHYSASSSLSYRVSSAVLQKNEGYSYVSEVHESSGLSPGAETLKRSLKLNRKRDRKSTVSKTKEGKKQRLLLKKKRSSKNSGMEVREGKTYESEIGIEHPDQEEIPEVMEIDEVDKEAITVAPLLVFDLETTGLSRSSDIIQLAAYSKDSTFDTYILPSQPISKEATNITKITVRGNNMLYNSNPVNFKYPHQALTDFITFLSEFSCKPILVGHNIKRFDCHILYNALRFYNMYSEFCSHIIGFVDSLDVFKHVVPGLSSYSQTSLVETLLDETYAAHNALEDTRLLFRLITCTSQGNVISDNITGFIFSPNYPHNCHIQQDNLKTFSEAINCKAVSKATALKAAHSNLRLSHLKLSIERNGIDGLRALLSELTNQGKVRVTSCKKVIQKLYDFLTRET</sequence>
<keyword evidence="4" id="KW-0378">Hydrolase</keyword>
<dbReference type="SUPFAM" id="SSF53098">
    <property type="entry name" value="Ribonuclease H-like"/>
    <property type="match status" value="1"/>
</dbReference>
<dbReference type="InterPro" id="IPR049012">
    <property type="entry name" value="Mutator_transp_dom"/>
</dbReference>
<dbReference type="Pfam" id="PF20700">
    <property type="entry name" value="Mutator"/>
    <property type="match status" value="1"/>
</dbReference>
<dbReference type="OrthoDB" id="6099788at2759"/>
<dbReference type="InterPro" id="IPR057617">
    <property type="entry name" value="PML_C"/>
</dbReference>
<feature type="domain" description="Exonuclease" evidence="9">
    <location>
        <begin position="637"/>
        <end position="814"/>
    </location>
</feature>
<evidence type="ECO:0000256" key="8">
    <source>
        <dbReference type="SAM" id="MobiDB-lite"/>
    </source>
</evidence>
<dbReference type="InterPro" id="IPR012337">
    <property type="entry name" value="RNaseH-like_sf"/>
</dbReference>
<organism evidence="10 11">
    <name type="scientific">Mytilus coruscus</name>
    <name type="common">Sea mussel</name>
    <dbReference type="NCBI Taxonomy" id="42192"/>
    <lineage>
        <taxon>Eukaryota</taxon>
        <taxon>Metazoa</taxon>
        <taxon>Spiralia</taxon>
        <taxon>Lophotrochozoa</taxon>
        <taxon>Mollusca</taxon>
        <taxon>Bivalvia</taxon>
        <taxon>Autobranchia</taxon>
        <taxon>Pteriomorphia</taxon>
        <taxon>Mytilida</taxon>
        <taxon>Mytiloidea</taxon>
        <taxon>Mytilidae</taxon>
        <taxon>Mytilinae</taxon>
        <taxon>Mytilus</taxon>
    </lineage>
</organism>
<dbReference type="CDD" id="cd06127">
    <property type="entry name" value="DEDDh"/>
    <property type="match status" value="1"/>
</dbReference>
<dbReference type="GO" id="GO:0008296">
    <property type="term" value="F:3'-5'-DNA exonuclease activity"/>
    <property type="evidence" value="ECO:0007669"/>
    <property type="project" value="TreeGrafter"/>
</dbReference>
<feature type="compositionally biased region" description="Basic residues" evidence="8">
    <location>
        <begin position="582"/>
        <end position="592"/>
    </location>
</feature>
<keyword evidence="5" id="KW-0269">Exonuclease</keyword>
<evidence type="ECO:0000256" key="3">
    <source>
        <dbReference type="ARBA" id="ARBA00022723"/>
    </source>
</evidence>
<evidence type="ECO:0000313" key="10">
    <source>
        <dbReference type="EMBL" id="CAC5412983.1"/>
    </source>
</evidence>
<feature type="region of interest" description="Disordered" evidence="8">
    <location>
        <begin position="564"/>
        <end position="603"/>
    </location>
</feature>
<dbReference type="GO" id="GO:0006308">
    <property type="term" value="P:DNA catabolic process"/>
    <property type="evidence" value="ECO:0007669"/>
    <property type="project" value="TreeGrafter"/>
</dbReference>
<dbReference type="Pfam" id="PF00929">
    <property type="entry name" value="RNase_T"/>
    <property type="match status" value="1"/>
</dbReference>
<proteinExistence type="inferred from homology"/>
<dbReference type="PANTHER" id="PTHR13058:SF22">
    <property type="entry name" value="EXODEOXYRIBONUCLEASE III"/>
    <property type="match status" value="1"/>
</dbReference>
<dbReference type="Proteomes" id="UP000507470">
    <property type="component" value="Unassembled WGS sequence"/>
</dbReference>
<comment type="cofactor">
    <cofactor evidence="1">
        <name>Mg(2+)</name>
        <dbReference type="ChEBI" id="CHEBI:18420"/>
    </cofactor>
</comment>
<dbReference type="GO" id="GO:0003676">
    <property type="term" value="F:nucleic acid binding"/>
    <property type="evidence" value="ECO:0007669"/>
    <property type="project" value="InterPro"/>
</dbReference>
<evidence type="ECO:0000256" key="6">
    <source>
        <dbReference type="ARBA" id="ARBA00022842"/>
    </source>
</evidence>
<keyword evidence="6" id="KW-0460">Magnesium</keyword>
<keyword evidence="11" id="KW-1185">Reference proteome</keyword>
<dbReference type="PANTHER" id="PTHR13058">
    <property type="entry name" value="THREE PRIME REPAIR EXONUCLEASE 1, 2"/>
    <property type="match status" value="1"/>
</dbReference>
<reference evidence="10 11" key="1">
    <citation type="submission" date="2020-06" db="EMBL/GenBank/DDBJ databases">
        <authorList>
            <person name="Li R."/>
            <person name="Bekaert M."/>
        </authorList>
    </citation>
    <scope>NUCLEOTIDE SEQUENCE [LARGE SCALE GENOMIC DNA]</scope>
    <source>
        <strain evidence="11">wild</strain>
    </source>
</reference>
<accession>A0A6J8DYZ6</accession>
<name>A0A6J8DYZ6_MYTCO</name>
<dbReference type="GO" id="GO:0005737">
    <property type="term" value="C:cytoplasm"/>
    <property type="evidence" value="ECO:0007669"/>
    <property type="project" value="TreeGrafter"/>
</dbReference>
<evidence type="ECO:0000259" key="9">
    <source>
        <dbReference type="SMART" id="SM00479"/>
    </source>
</evidence>
<dbReference type="GO" id="GO:0046872">
    <property type="term" value="F:metal ion binding"/>
    <property type="evidence" value="ECO:0007669"/>
    <property type="project" value="UniProtKB-KW"/>
</dbReference>
<dbReference type="EMBL" id="CACVKT020008119">
    <property type="protein sequence ID" value="CAC5412983.1"/>
    <property type="molecule type" value="Genomic_DNA"/>
</dbReference>
<dbReference type="AlphaFoldDB" id="A0A6J8DYZ6"/>
<evidence type="ECO:0000256" key="1">
    <source>
        <dbReference type="ARBA" id="ARBA00001946"/>
    </source>
</evidence>
<gene>
    <name evidence="10" type="ORF">MCOR_45947</name>
</gene>
<evidence type="ECO:0000256" key="4">
    <source>
        <dbReference type="ARBA" id="ARBA00022801"/>
    </source>
</evidence>
<keyword evidence="3" id="KW-0479">Metal-binding</keyword>
<evidence type="ECO:0000256" key="5">
    <source>
        <dbReference type="ARBA" id="ARBA00022839"/>
    </source>
</evidence>
<evidence type="ECO:0000313" key="11">
    <source>
        <dbReference type="Proteomes" id="UP000507470"/>
    </source>
</evidence>
<evidence type="ECO:0000256" key="7">
    <source>
        <dbReference type="ARBA" id="ARBA00025769"/>
    </source>
</evidence>
<evidence type="ECO:0000256" key="2">
    <source>
        <dbReference type="ARBA" id="ARBA00022722"/>
    </source>
</evidence>
<comment type="similarity">
    <text evidence="7">Belongs to the exonuclease superfamily. TREX family.</text>
</comment>
<protein>
    <recommendedName>
        <fullName evidence="9">Exonuclease domain-containing protein</fullName>
    </recommendedName>
</protein>
<dbReference type="Gene3D" id="3.30.420.10">
    <property type="entry name" value="Ribonuclease H-like superfamily/Ribonuclease H"/>
    <property type="match status" value="1"/>
</dbReference>
<keyword evidence="2" id="KW-0540">Nuclease</keyword>
<dbReference type="Pfam" id="PF25244">
    <property type="entry name" value="PML_C"/>
    <property type="match status" value="1"/>
</dbReference>
<dbReference type="SMART" id="SM00479">
    <property type="entry name" value="EXOIII"/>
    <property type="match status" value="1"/>
</dbReference>
<dbReference type="InterPro" id="IPR013520">
    <property type="entry name" value="Ribonucl_H"/>
</dbReference>